<name>A0AA35JYU6_9SAUR</name>
<keyword evidence="11 18" id="KW-0675">Receptor</keyword>
<evidence type="ECO:0000256" key="10">
    <source>
        <dbReference type="ARBA" id="ARBA00023157"/>
    </source>
</evidence>
<dbReference type="SMART" id="SM00406">
    <property type="entry name" value="IGv"/>
    <property type="match status" value="1"/>
</dbReference>
<evidence type="ECO:0000256" key="1">
    <source>
        <dbReference type="ARBA" id="ARBA00004251"/>
    </source>
</evidence>
<feature type="chain" id="PRO_5041445577" description="Natural cytotoxicity triggering receptor 3" evidence="16">
    <location>
        <begin position="19"/>
        <end position="227"/>
    </location>
</feature>
<evidence type="ECO:0000256" key="12">
    <source>
        <dbReference type="ARBA" id="ARBA00023180"/>
    </source>
</evidence>
<dbReference type="InterPro" id="IPR013783">
    <property type="entry name" value="Ig-like_fold"/>
</dbReference>
<keyword evidence="5 15" id="KW-0812">Transmembrane</keyword>
<reference evidence="18" key="1">
    <citation type="submission" date="2022-12" db="EMBL/GenBank/DDBJ databases">
        <authorList>
            <person name="Alioto T."/>
            <person name="Alioto T."/>
            <person name="Gomez Garrido J."/>
        </authorList>
    </citation>
    <scope>NUCLEOTIDE SEQUENCE</scope>
</reference>
<feature type="signal peptide" evidence="16">
    <location>
        <begin position="1"/>
        <end position="18"/>
    </location>
</feature>
<dbReference type="SUPFAM" id="SSF48726">
    <property type="entry name" value="Immunoglobulin"/>
    <property type="match status" value="1"/>
</dbReference>
<evidence type="ECO:0000313" key="19">
    <source>
        <dbReference type="Proteomes" id="UP001178461"/>
    </source>
</evidence>
<proteinExistence type="inferred from homology"/>
<keyword evidence="9 15" id="KW-0472">Membrane</keyword>
<gene>
    <name evidence="18" type="ORF">PODLI_1B020757</name>
</gene>
<evidence type="ECO:0000256" key="13">
    <source>
        <dbReference type="ARBA" id="ARBA00023319"/>
    </source>
</evidence>
<evidence type="ECO:0000256" key="11">
    <source>
        <dbReference type="ARBA" id="ARBA00023170"/>
    </source>
</evidence>
<accession>A0AA35JYU6</accession>
<dbReference type="InterPro" id="IPR043226">
    <property type="entry name" value="NCR3"/>
</dbReference>
<organism evidence="18 19">
    <name type="scientific">Podarcis lilfordi</name>
    <name type="common">Lilford's wall lizard</name>
    <dbReference type="NCBI Taxonomy" id="74358"/>
    <lineage>
        <taxon>Eukaryota</taxon>
        <taxon>Metazoa</taxon>
        <taxon>Chordata</taxon>
        <taxon>Craniata</taxon>
        <taxon>Vertebrata</taxon>
        <taxon>Euteleostomi</taxon>
        <taxon>Lepidosauria</taxon>
        <taxon>Squamata</taxon>
        <taxon>Bifurcata</taxon>
        <taxon>Unidentata</taxon>
        <taxon>Episquamata</taxon>
        <taxon>Laterata</taxon>
        <taxon>Lacertibaenia</taxon>
        <taxon>Lacertidae</taxon>
        <taxon>Podarcis</taxon>
    </lineage>
</organism>
<keyword evidence="4" id="KW-1003">Cell membrane</keyword>
<keyword evidence="13" id="KW-0393">Immunoglobulin domain</keyword>
<dbReference type="PANTHER" id="PTHR47904">
    <property type="entry name" value="NATURAL CYTOTOXICITY TRIGGERING RECEPTOR 3"/>
    <property type="match status" value="1"/>
</dbReference>
<keyword evidence="7" id="KW-0391">Immunity</keyword>
<evidence type="ECO:0000256" key="7">
    <source>
        <dbReference type="ARBA" id="ARBA00022859"/>
    </source>
</evidence>
<feature type="transmembrane region" description="Helical" evidence="15">
    <location>
        <begin position="145"/>
        <end position="168"/>
    </location>
</feature>
<dbReference type="GO" id="GO:0030101">
    <property type="term" value="P:natural killer cell activation"/>
    <property type="evidence" value="ECO:0007669"/>
    <property type="project" value="TreeGrafter"/>
</dbReference>
<dbReference type="PROSITE" id="PS50835">
    <property type="entry name" value="IG_LIKE"/>
    <property type="match status" value="1"/>
</dbReference>
<evidence type="ECO:0000256" key="5">
    <source>
        <dbReference type="ARBA" id="ARBA00022692"/>
    </source>
</evidence>
<evidence type="ECO:0000256" key="8">
    <source>
        <dbReference type="ARBA" id="ARBA00022989"/>
    </source>
</evidence>
<dbReference type="GO" id="GO:0005886">
    <property type="term" value="C:plasma membrane"/>
    <property type="evidence" value="ECO:0007669"/>
    <property type="project" value="UniProtKB-SubCell"/>
</dbReference>
<keyword evidence="12" id="KW-0325">Glycoprotein</keyword>
<dbReference type="InterPro" id="IPR036179">
    <property type="entry name" value="Ig-like_dom_sf"/>
</dbReference>
<dbReference type="SMART" id="SM00409">
    <property type="entry name" value="IG"/>
    <property type="match status" value="1"/>
</dbReference>
<comment type="subcellular location">
    <subcellularLocation>
        <location evidence="1">Cell membrane</location>
        <topology evidence="1">Single-pass type I membrane protein</topology>
    </subcellularLocation>
</comment>
<evidence type="ECO:0000256" key="16">
    <source>
        <dbReference type="SAM" id="SignalP"/>
    </source>
</evidence>
<sequence length="227" mass="25276">MNLEFFCFCFTLWAASQAQELLMVSQPSSAEGTEGGSVTLHCSYNSTSEPKVGSFRWVKEPGVEVRKTTWEFMGRVSPTSEQAFLLGRRADIEIRDLRSYDSGVYRCVVKIPGFQETSGNGTELRVLKAAKGDPKKPDENSTRSIALWAGLCLALVVFVVSPLIVLYCRNRQGHRQARGSGTKRLSQDKKAESMAELNYSELVVKKAGKSKRQSEKVTYASIRVESF</sequence>
<dbReference type="GO" id="GO:0002429">
    <property type="term" value="P:immune response-activating cell surface receptor signaling pathway"/>
    <property type="evidence" value="ECO:0007669"/>
    <property type="project" value="InterPro"/>
</dbReference>
<dbReference type="PANTHER" id="PTHR47904:SF1">
    <property type="entry name" value="NATURAL CYTOTOXICITY TRIGGERING RECEPTOR 3"/>
    <property type="match status" value="1"/>
</dbReference>
<evidence type="ECO:0000259" key="17">
    <source>
        <dbReference type="PROSITE" id="PS50835"/>
    </source>
</evidence>
<dbReference type="EMBL" id="OX395127">
    <property type="protein sequence ID" value="CAI5768091.1"/>
    <property type="molecule type" value="Genomic_DNA"/>
</dbReference>
<evidence type="ECO:0000256" key="6">
    <source>
        <dbReference type="ARBA" id="ARBA00022729"/>
    </source>
</evidence>
<dbReference type="InterPro" id="IPR013106">
    <property type="entry name" value="Ig_V-set"/>
</dbReference>
<feature type="domain" description="Ig-like" evidence="17">
    <location>
        <begin position="19"/>
        <end position="127"/>
    </location>
</feature>
<dbReference type="GO" id="GO:0045954">
    <property type="term" value="P:positive regulation of natural killer cell mediated cytotoxicity"/>
    <property type="evidence" value="ECO:0007669"/>
    <property type="project" value="InterPro"/>
</dbReference>
<keyword evidence="19" id="KW-1185">Reference proteome</keyword>
<dbReference type="AlphaFoldDB" id="A0AA35JYU6"/>
<evidence type="ECO:0000256" key="3">
    <source>
        <dbReference type="ARBA" id="ARBA00019135"/>
    </source>
</evidence>
<evidence type="ECO:0000256" key="2">
    <source>
        <dbReference type="ARBA" id="ARBA00006531"/>
    </source>
</evidence>
<comment type="similarity">
    <text evidence="2">Belongs to the natural cytotoxicity receptor (NCR) family.</text>
</comment>
<dbReference type="Gene3D" id="2.60.40.10">
    <property type="entry name" value="Immunoglobulins"/>
    <property type="match status" value="1"/>
</dbReference>
<keyword evidence="10" id="KW-1015">Disulfide bond</keyword>
<evidence type="ECO:0000256" key="14">
    <source>
        <dbReference type="ARBA" id="ARBA00032296"/>
    </source>
</evidence>
<dbReference type="InterPro" id="IPR003599">
    <property type="entry name" value="Ig_sub"/>
</dbReference>
<dbReference type="Pfam" id="PF07686">
    <property type="entry name" value="V-set"/>
    <property type="match status" value="1"/>
</dbReference>
<dbReference type="InterPro" id="IPR007110">
    <property type="entry name" value="Ig-like_dom"/>
</dbReference>
<evidence type="ECO:0000256" key="15">
    <source>
        <dbReference type="SAM" id="Phobius"/>
    </source>
</evidence>
<evidence type="ECO:0000256" key="9">
    <source>
        <dbReference type="ARBA" id="ARBA00023136"/>
    </source>
</evidence>
<dbReference type="Proteomes" id="UP001178461">
    <property type="component" value="Chromosome 2"/>
</dbReference>
<keyword evidence="6 16" id="KW-0732">Signal</keyword>
<keyword evidence="8 15" id="KW-1133">Transmembrane helix</keyword>
<evidence type="ECO:0000313" key="18">
    <source>
        <dbReference type="EMBL" id="CAI5768091.1"/>
    </source>
</evidence>
<protein>
    <recommendedName>
        <fullName evidence="3">Natural cytotoxicity triggering receptor 3</fullName>
    </recommendedName>
    <alternativeName>
        <fullName evidence="14">Natural killer cell p30-related protein</fullName>
    </alternativeName>
</protein>
<evidence type="ECO:0000256" key="4">
    <source>
        <dbReference type="ARBA" id="ARBA00022475"/>
    </source>
</evidence>